<proteinExistence type="predicted"/>
<keyword evidence="5" id="KW-1185">Reference proteome</keyword>
<feature type="signal peptide" evidence="1">
    <location>
        <begin position="1"/>
        <end position="16"/>
    </location>
</feature>
<sequence length="989" mass="108059">MKPYLLALLTAGCTLAHPSPSFTYDDAESSQTFDTSPIRHDILGPIPTLLPVVHALHDGRHYDHFVPKQPGHGASLHYAEEDDFAGHSGGAYAIVTPNFKLHSIVLDHIYHIDEVSVASNGDLRINFGHVNAFEHGRRQWSSPEQLVFVTYTPGCGDFHRKDRCYFLAETIVFDEDTFTVIVIGGAADLGDVTHDVQLSWGSYKEDVSSSLHKRQQYNNVTLPVWPGPGDTRNEKIGHVAPTCTPPVDNKYGLPTACQGTYFDDDLDSQLGYKDAEDFAWGSFAIDTLLESVGNETTLSPGMRKRFIKIPNPIAAIKKKVQEFKQSIKELPNKVVTVVKTVGAVVSKVAEFGKNIITGQPTTAEYEFTKLLLPQKADSAECKKTPDSCKPTGAKAVKSPWDGDAILIKSFGTAPQEEDIAKLRQGGRQTLKHQFLNIYCVNCGLSGSAKLKGNVTIKIGQGVTDGSLSLEADLKVGVGIGVYAQMYRQETFNHALFKVPLSPFTIGIATIGPWLTIGARAVLTANITGLALARADVKLAKSSYVWDFKAGKTKESNFKPEFDPSFEVNGNIALSAEFGIPVSLDFGIDTFATCQKCSAKIFVETYPYIRASAEMSAEANWSKVDGAKYNFKAIDGCKGISTRIDVGNKVSVGFNGFGFVQNSALIHETEPRVLKSWCLGKKNNTKTAKRDDKFLTLDAPVEKRQSTGEAQNSTAVAELTPWVVSDREYTSEHKENAFLNSYIITDNGEDGYWYTTIEVASFGHNGAVFAACDDGNVYIMTNETIRALPAWISCSYLWGGYDGTIFGPPNGGVLHYYRDEVNRTGVSRLRVSDLDEVPSTAVMLNLVALGDDDPTTNDYVMGVDLDSNLFYPVVCTYRGSSNAKIFVVSDPVAGLTTLQSPDVKYSITNGDVDRCTVLPLIWGAKAGGEGEWAEYNDALADAFAEYFVEVAYAEAQFDELGKWIDALPPGWEDSNVLPKGFFCDTTGEDC</sequence>
<feature type="domain" description="DUF7223" evidence="3">
    <location>
        <begin position="431"/>
        <end position="650"/>
    </location>
</feature>
<evidence type="ECO:0000313" key="4">
    <source>
        <dbReference type="EMBL" id="KAH7095083.1"/>
    </source>
</evidence>
<dbReference type="Pfam" id="PF23865">
    <property type="entry name" value="DUF7223"/>
    <property type="match status" value="1"/>
</dbReference>
<dbReference type="OrthoDB" id="160645at2759"/>
<dbReference type="InterPro" id="IPR055647">
    <property type="entry name" value="DUF7223"/>
</dbReference>
<organism evidence="4 5">
    <name type="scientific">Paraphoma chrysanthemicola</name>
    <dbReference type="NCBI Taxonomy" id="798071"/>
    <lineage>
        <taxon>Eukaryota</taxon>
        <taxon>Fungi</taxon>
        <taxon>Dikarya</taxon>
        <taxon>Ascomycota</taxon>
        <taxon>Pezizomycotina</taxon>
        <taxon>Dothideomycetes</taxon>
        <taxon>Pleosporomycetidae</taxon>
        <taxon>Pleosporales</taxon>
        <taxon>Pleosporineae</taxon>
        <taxon>Phaeosphaeriaceae</taxon>
        <taxon>Paraphoma</taxon>
    </lineage>
</organism>
<dbReference type="Proteomes" id="UP000813461">
    <property type="component" value="Unassembled WGS sequence"/>
</dbReference>
<gene>
    <name evidence="4" type="ORF">FB567DRAFT_574941</name>
</gene>
<accession>A0A8K0RGU7</accession>
<dbReference type="AlphaFoldDB" id="A0A8K0RGU7"/>
<keyword evidence="1" id="KW-0732">Signal</keyword>
<protein>
    <submittedName>
        <fullName evidence="4">Uncharacterized protein</fullName>
    </submittedName>
</protein>
<evidence type="ECO:0000313" key="5">
    <source>
        <dbReference type="Proteomes" id="UP000813461"/>
    </source>
</evidence>
<evidence type="ECO:0000256" key="1">
    <source>
        <dbReference type="SAM" id="SignalP"/>
    </source>
</evidence>
<comment type="caution">
    <text evidence="4">The sequence shown here is derived from an EMBL/GenBank/DDBJ whole genome shotgun (WGS) entry which is preliminary data.</text>
</comment>
<reference evidence="4" key="1">
    <citation type="journal article" date="2021" name="Nat. Commun.">
        <title>Genetic determinants of endophytism in the Arabidopsis root mycobiome.</title>
        <authorList>
            <person name="Mesny F."/>
            <person name="Miyauchi S."/>
            <person name="Thiergart T."/>
            <person name="Pickel B."/>
            <person name="Atanasova L."/>
            <person name="Karlsson M."/>
            <person name="Huettel B."/>
            <person name="Barry K.W."/>
            <person name="Haridas S."/>
            <person name="Chen C."/>
            <person name="Bauer D."/>
            <person name="Andreopoulos W."/>
            <person name="Pangilinan J."/>
            <person name="LaButti K."/>
            <person name="Riley R."/>
            <person name="Lipzen A."/>
            <person name="Clum A."/>
            <person name="Drula E."/>
            <person name="Henrissat B."/>
            <person name="Kohler A."/>
            <person name="Grigoriev I.V."/>
            <person name="Martin F.M."/>
            <person name="Hacquard S."/>
        </authorList>
    </citation>
    <scope>NUCLEOTIDE SEQUENCE</scope>
    <source>
        <strain evidence="4">MPI-SDFR-AT-0120</strain>
    </source>
</reference>
<dbReference type="EMBL" id="JAGMVJ010000001">
    <property type="protein sequence ID" value="KAH7095083.1"/>
    <property type="molecule type" value="Genomic_DNA"/>
</dbReference>
<evidence type="ECO:0000259" key="2">
    <source>
        <dbReference type="Pfam" id="PF22974"/>
    </source>
</evidence>
<feature type="chain" id="PRO_5035467709" evidence="1">
    <location>
        <begin position="17"/>
        <end position="989"/>
    </location>
</feature>
<evidence type="ECO:0000259" key="3">
    <source>
        <dbReference type="Pfam" id="PF23865"/>
    </source>
</evidence>
<dbReference type="InterPro" id="IPR054293">
    <property type="entry name" value="DUF7029"/>
</dbReference>
<feature type="domain" description="DUF7029" evidence="2">
    <location>
        <begin position="98"/>
        <end position="196"/>
    </location>
</feature>
<name>A0A8K0RGU7_9PLEO</name>
<dbReference type="Pfam" id="PF22974">
    <property type="entry name" value="DUF7029"/>
    <property type="match status" value="1"/>
</dbReference>